<feature type="signal peptide" evidence="1">
    <location>
        <begin position="1"/>
        <end position="27"/>
    </location>
</feature>
<dbReference type="NCBIfam" id="TIGR03436">
    <property type="entry name" value="acidobact_VWFA"/>
    <property type="match status" value="1"/>
</dbReference>
<sequence>MTRLVSFPRRFLSFVLACLTAATPAFGQTAPPQDQSAATFQAESNLVLVPVVVADRSGKHISGLQQSDFVVQDQGKEQKIVSFEEVKQAPGQMTKPQRPGEYTNAVDAGSARGMTIIVLDQVNTPFLDQAYARAQLLKFLAQHINANEPTALITVGRKGVRVIHDFTTETAVLLAALKRVSARTDNLTASHATADTTVATIGVGANAQSVMVETSALDAFYRGTDGSYGAFQLTQAIELTLSALMHLAIGMEGIPGRKSVIWATGGFPFTLTASGELASLRYNTAGATRSQLGGATAGGVLGSSGNLPPLPESTAASNDDIFANLRPQIQRTMQALNKAQIAIYPIDARGLVAYSSAASSRVRINDVYGTEAQTHITMNEIASVTGGTAYYNTNDITGAFDRATNESSQYYLLGYYAEKEKKPGWHKLKVNVSRPGVEVRARTGYMSGVAVNAKKPDELRNLDIRGAIASPLEYTGLPMRVYVDPAVAGAGNKKKVPFEIVAQPGASAIDTSNKNHLQLDFLAIARDPQGEAAGQVAQKIETNLADNQLKQVAAEGVNYKGVLQLPPGSYQLRFIVRDNLTGRIGSVVAPVQVQ</sequence>
<dbReference type="Proteomes" id="UP000779809">
    <property type="component" value="Unassembled WGS sequence"/>
</dbReference>
<evidence type="ECO:0000313" key="2">
    <source>
        <dbReference type="EMBL" id="MBI2678757.1"/>
    </source>
</evidence>
<evidence type="ECO:0000256" key="1">
    <source>
        <dbReference type="SAM" id="SignalP"/>
    </source>
</evidence>
<proteinExistence type="predicted"/>
<accession>A0A932A906</accession>
<keyword evidence="1" id="KW-0732">Signal</keyword>
<dbReference type="EMBL" id="JACPNR010000010">
    <property type="protein sequence ID" value="MBI2678757.1"/>
    <property type="molecule type" value="Genomic_DNA"/>
</dbReference>
<comment type="caution">
    <text evidence="2">The sequence shown here is derived from an EMBL/GenBank/DDBJ whole genome shotgun (WGS) entry which is preliminary data.</text>
</comment>
<feature type="chain" id="PRO_5036905402" evidence="1">
    <location>
        <begin position="28"/>
        <end position="594"/>
    </location>
</feature>
<gene>
    <name evidence="2" type="ORF">HYX28_08245</name>
</gene>
<organism evidence="2 3">
    <name type="scientific">Candidatus Korobacter versatilis</name>
    <dbReference type="NCBI Taxonomy" id="658062"/>
    <lineage>
        <taxon>Bacteria</taxon>
        <taxon>Pseudomonadati</taxon>
        <taxon>Acidobacteriota</taxon>
        <taxon>Terriglobia</taxon>
        <taxon>Terriglobales</taxon>
        <taxon>Candidatus Korobacteraceae</taxon>
        <taxon>Candidatus Korobacter</taxon>
    </lineage>
</organism>
<protein>
    <submittedName>
        <fullName evidence="2">VWA domain-containing protein</fullName>
    </submittedName>
</protein>
<name>A0A932A906_9BACT</name>
<reference evidence="2" key="1">
    <citation type="submission" date="2020-07" db="EMBL/GenBank/DDBJ databases">
        <title>Huge and variable diversity of episymbiotic CPR bacteria and DPANN archaea in groundwater ecosystems.</title>
        <authorList>
            <person name="He C.Y."/>
            <person name="Keren R."/>
            <person name="Whittaker M."/>
            <person name="Farag I.F."/>
            <person name="Doudna J."/>
            <person name="Cate J.H.D."/>
            <person name="Banfield J.F."/>
        </authorList>
    </citation>
    <scope>NUCLEOTIDE SEQUENCE</scope>
    <source>
        <strain evidence="2">NC_groundwater_580_Pr5_B-0.1um_64_19</strain>
    </source>
</reference>
<dbReference type="AlphaFoldDB" id="A0A932A906"/>
<evidence type="ECO:0000313" key="3">
    <source>
        <dbReference type="Proteomes" id="UP000779809"/>
    </source>
</evidence>
<dbReference type="InterPro" id="IPR017802">
    <property type="entry name" value="VWFA-rel_acidobac-type"/>
</dbReference>